<dbReference type="InterPro" id="IPR000330">
    <property type="entry name" value="SNF2_N"/>
</dbReference>
<dbReference type="RefSeq" id="WP_249701080.1">
    <property type="nucleotide sequence ID" value="NZ_JAMFLX010000025.1"/>
</dbReference>
<reference evidence="3 4" key="1">
    <citation type="submission" date="2022-05" db="EMBL/GenBank/DDBJ databases">
        <authorList>
            <person name="Park J.-S."/>
        </authorList>
    </citation>
    <scope>NUCLEOTIDE SEQUENCE [LARGE SCALE GENOMIC DNA]</scope>
    <source>
        <strain evidence="3 4">2012CJ34-2</strain>
    </source>
</reference>
<keyword evidence="1" id="KW-0378">Hydrolase</keyword>
<evidence type="ECO:0000313" key="4">
    <source>
        <dbReference type="Proteomes" id="UP001203338"/>
    </source>
</evidence>
<evidence type="ECO:0000256" key="1">
    <source>
        <dbReference type="ARBA" id="ARBA00022806"/>
    </source>
</evidence>
<keyword evidence="4" id="KW-1185">Reference proteome</keyword>
<keyword evidence="1" id="KW-0067">ATP-binding</keyword>
<accession>A0ABT0PJA0</accession>
<keyword evidence="1" id="KW-0547">Nucleotide-binding</keyword>
<feature type="domain" description="SNF2 N-terminal" evidence="2">
    <location>
        <begin position="41"/>
        <end position="105"/>
    </location>
</feature>
<proteinExistence type="predicted"/>
<evidence type="ECO:0000313" key="3">
    <source>
        <dbReference type="EMBL" id="MCL6271467.1"/>
    </source>
</evidence>
<keyword evidence="1" id="KW-0347">Helicase</keyword>
<feature type="non-terminal residue" evidence="3">
    <location>
        <position position="135"/>
    </location>
</feature>
<evidence type="ECO:0000259" key="2">
    <source>
        <dbReference type="Pfam" id="PF00176"/>
    </source>
</evidence>
<sequence>MPQPTLCWLHQTAALKAGRALSGHAHPFLPTVIPEEPKTDKNIISDLPEKVESNRYCNLSTKQASLYQSTVDTIMEDLQSSEEGIERKGIIFKLLNALKQICNTPAQFLNHEQSEPSESGKLATFLEIIREATES</sequence>
<organism evidence="3 4">
    <name type="scientific">Parendozoicomonas callyspongiae</name>
    <dbReference type="NCBI Taxonomy" id="2942213"/>
    <lineage>
        <taxon>Bacteria</taxon>
        <taxon>Pseudomonadati</taxon>
        <taxon>Pseudomonadota</taxon>
        <taxon>Gammaproteobacteria</taxon>
        <taxon>Oceanospirillales</taxon>
        <taxon>Endozoicomonadaceae</taxon>
        <taxon>Parendozoicomonas</taxon>
    </lineage>
</organism>
<dbReference type="EMBL" id="JAMFLX010000025">
    <property type="protein sequence ID" value="MCL6271467.1"/>
    <property type="molecule type" value="Genomic_DNA"/>
</dbReference>
<dbReference type="SUPFAM" id="SSF52540">
    <property type="entry name" value="P-loop containing nucleoside triphosphate hydrolases"/>
    <property type="match status" value="1"/>
</dbReference>
<dbReference type="Gene3D" id="1.20.120.850">
    <property type="entry name" value="SWI2/SNF2 ATPases, N-terminal domain"/>
    <property type="match status" value="1"/>
</dbReference>
<dbReference type="Proteomes" id="UP001203338">
    <property type="component" value="Unassembled WGS sequence"/>
</dbReference>
<comment type="caution">
    <text evidence="3">The sequence shown here is derived from an EMBL/GenBank/DDBJ whole genome shotgun (WGS) entry which is preliminary data.</text>
</comment>
<dbReference type="InterPro" id="IPR027417">
    <property type="entry name" value="P-loop_NTPase"/>
</dbReference>
<gene>
    <name evidence="3" type="ORF">M3P05_16215</name>
</gene>
<name>A0ABT0PJA0_9GAMM</name>
<dbReference type="Pfam" id="PF00176">
    <property type="entry name" value="SNF2-rel_dom"/>
    <property type="match status" value="1"/>
</dbReference>
<protein>
    <submittedName>
        <fullName evidence="3">SNF2-related protein</fullName>
    </submittedName>
</protein>